<sequence>MHPRCDGKTRCLG</sequence>
<evidence type="ECO:0000313" key="1">
    <source>
        <dbReference type="EMBL" id="JAE17753.1"/>
    </source>
</evidence>
<name>A0A0A9GAM9_ARUDO</name>
<proteinExistence type="predicted"/>
<accession>A0A0A9GAM9</accession>
<protein>
    <submittedName>
        <fullName evidence="1">Uncharacterized protein</fullName>
    </submittedName>
</protein>
<reference evidence="1" key="1">
    <citation type="submission" date="2014-09" db="EMBL/GenBank/DDBJ databases">
        <authorList>
            <person name="Magalhaes I.L.F."/>
            <person name="Oliveira U."/>
            <person name="Santos F.R."/>
            <person name="Vidigal T.H.D.A."/>
            <person name="Brescovit A.D."/>
            <person name="Santos A.J."/>
        </authorList>
    </citation>
    <scope>NUCLEOTIDE SEQUENCE</scope>
    <source>
        <tissue evidence="1">Shoot tissue taken approximately 20 cm above the soil surface</tissue>
    </source>
</reference>
<reference evidence="1" key="2">
    <citation type="journal article" date="2015" name="Data Brief">
        <title>Shoot transcriptome of the giant reed, Arundo donax.</title>
        <authorList>
            <person name="Barrero R.A."/>
            <person name="Guerrero F.D."/>
            <person name="Moolhuijzen P."/>
            <person name="Goolsby J.A."/>
            <person name="Tidwell J."/>
            <person name="Bellgard S.E."/>
            <person name="Bellgard M.I."/>
        </authorList>
    </citation>
    <scope>NUCLEOTIDE SEQUENCE</scope>
    <source>
        <tissue evidence="1">Shoot tissue taken approximately 20 cm above the soil surface</tissue>
    </source>
</reference>
<dbReference type="EMBL" id="GBRH01180143">
    <property type="protein sequence ID" value="JAE17753.1"/>
    <property type="molecule type" value="Transcribed_RNA"/>
</dbReference>
<organism evidence="1">
    <name type="scientific">Arundo donax</name>
    <name type="common">Giant reed</name>
    <name type="synonym">Donax arundinaceus</name>
    <dbReference type="NCBI Taxonomy" id="35708"/>
    <lineage>
        <taxon>Eukaryota</taxon>
        <taxon>Viridiplantae</taxon>
        <taxon>Streptophyta</taxon>
        <taxon>Embryophyta</taxon>
        <taxon>Tracheophyta</taxon>
        <taxon>Spermatophyta</taxon>
        <taxon>Magnoliopsida</taxon>
        <taxon>Liliopsida</taxon>
        <taxon>Poales</taxon>
        <taxon>Poaceae</taxon>
        <taxon>PACMAD clade</taxon>
        <taxon>Arundinoideae</taxon>
        <taxon>Arundineae</taxon>
        <taxon>Arundo</taxon>
    </lineage>
</organism>